<sequence length="226" mass="25549">MTNCKLDLSNYSTLVFDCDGVVLNSNKVKTQAFYQAALPYGKQAAEALAKYHVENGGISRYKKFSYFLEHIIPQQTTEGLIDTLLSVYANHVQEGLLNCEISPGIYDLRKETEHAKWLIVSGGDENELRSIFEIRNISSMFDGGIFGSPDTKEHILSREQSNGNISSSSLFLGDSKYDHHAAIGANMDFIFLNKWSEVNNWQQWCEDKKIRHRSDLSSLTSLSCNY</sequence>
<dbReference type="OrthoDB" id="9782449at2"/>
<protein>
    <submittedName>
        <fullName evidence="2">HAD family hydrolase</fullName>
    </submittedName>
</protein>
<dbReference type="CDD" id="cd01427">
    <property type="entry name" value="HAD_like"/>
    <property type="match status" value="1"/>
</dbReference>
<evidence type="ECO:0000313" key="3">
    <source>
        <dbReference type="Proteomes" id="UP000237230"/>
    </source>
</evidence>
<reference evidence="2 3" key="1">
    <citation type="submission" date="2016-08" db="EMBL/GenBank/DDBJ databases">
        <authorList>
            <person name="Seilhamer J.J."/>
        </authorList>
    </citation>
    <scope>NUCLEOTIDE SEQUENCE [LARGE SCALE GENOMIC DNA]</scope>
    <source>
        <strain evidence="2 3">KH-21-114</strain>
    </source>
</reference>
<evidence type="ECO:0000256" key="1">
    <source>
        <dbReference type="ARBA" id="ARBA00001946"/>
    </source>
</evidence>
<evidence type="ECO:0000313" key="2">
    <source>
        <dbReference type="EMBL" id="POG06233.1"/>
    </source>
</evidence>
<accession>A0A2S3WXW1</accession>
<name>A0A2S3WXW1_PSEPU</name>
<dbReference type="Proteomes" id="UP000237230">
    <property type="component" value="Unassembled WGS sequence"/>
</dbReference>
<dbReference type="RefSeq" id="WP_103449620.1">
    <property type="nucleotide sequence ID" value="NZ_MINH01000021.1"/>
</dbReference>
<dbReference type="InterPro" id="IPR023214">
    <property type="entry name" value="HAD_sf"/>
</dbReference>
<reference evidence="2 3" key="2">
    <citation type="submission" date="2018-03" db="EMBL/GenBank/DDBJ databases">
        <title>Draft genome of Pseudomonas putida strain KH-21-114.</title>
        <authorList>
            <person name="Yoshizawa S."/>
            <person name="Khan N.H."/>
            <person name="Nishimura M."/>
            <person name="Chiura H.X."/>
            <person name="Ogura Y."/>
            <person name="Hayashi T."/>
            <person name="Kogure K."/>
        </authorList>
    </citation>
    <scope>NUCLEOTIDE SEQUENCE [LARGE SCALE GENOMIC DNA]</scope>
    <source>
        <strain evidence="2 3">KH-21-114</strain>
    </source>
</reference>
<comment type="cofactor">
    <cofactor evidence="1">
        <name>Mg(2+)</name>
        <dbReference type="ChEBI" id="CHEBI:18420"/>
    </cofactor>
</comment>
<dbReference type="EMBL" id="MINH01000021">
    <property type="protein sequence ID" value="POG06233.1"/>
    <property type="molecule type" value="Genomic_DNA"/>
</dbReference>
<dbReference type="SUPFAM" id="SSF56784">
    <property type="entry name" value="HAD-like"/>
    <property type="match status" value="1"/>
</dbReference>
<dbReference type="SFLD" id="SFLDS00003">
    <property type="entry name" value="Haloacid_Dehalogenase"/>
    <property type="match status" value="1"/>
</dbReference>
<dbReference type="GO" id="GO:0016787">
    <property type="term" value="F:hydrolase activity"/>
    <property type="evidence" value="ECO:0007669"/>
    <property type="project" value="UniProtKB-KW"/>
</dbReference>
<dbReference type="Pfam" id="PF13419">
    <property type="entry name" value="HAD_2"/>
    <property type="match status" value="1"/>
</dbReference>
<dbReference type="AlphaFoldDB" id="A0A2S3WXW1"/>
<dbReference type="InterPro" id="IPR036412">
    <property type="entry name" value="HAD-like_sf"/>
</dbReference>
<dbReference type="SFLD" id="SFLDG01129">
    <property type="entry name" value="C1.5:_HAD__Beta-PGM__Phosphata"/>
    <property type="match status" value="1"/>
</dbReference>
<gene>
    <name evidence="2" type="ORF">BGP84_25640</name>
</gene>
<comment type="caution">
    <text evidence="2">The sequence shown here is derived from an EMBL/GenBank/DDBJ whole genome shotgun (WGS) entry which is preliminary data.</text>
</comment>
<proteinExistence type="predicted"/>
<organism evidence="2 3">
    <name type="scientific">Pseudomonas putida</name>
    <name type="common">Arthrobacter siderocapsulatus</name>
    <dbReference type="NCBI Taxonomy" id="303"/>
    <lineage>
        <taxon>Bacteria</taxon>
        <taxon>Pseudomonadati</taxon>
        <taxon>Pseudomonadota</taxon>
        <taxon>Gammaproteobacteria</taxon>
        <taxon>Pseudomonadales</taxon>
        <taxon>Pseudomonadaceae</taxon>
        <taxon>Pseudomonas</taxon>
    </lineage>
</organism>
<dbReference type="InterPro" id="IPR023198">
    <property type="entry name" value="PGP-like_dom2"/>
</dbReference>
<dbReference type="Gene3D" id="1.10.150.240">
    <property type="entry name" value="Putative phosphatase, domain 2"/>
    <property type="match status" value="1"/>
</dbReference>
<dbReference type="Gene3D" id="3.40.50.1000">
    <property type="entry name" value="HAD superfamily/HAD-like"/>
    <property type="match status" value="1"/>
</dbReference>
<dbReference type="InterPro" id="IPR041492">
    <property type="entry name" value="HAD_2"/>
</dbReference>
<keyword evidence="2" id="KW-0378">Hydrolase</keyword>